<feature type="compositionally biased region" description="Low complexity" evidence="8">
    <location>
        <begin position="1"/>
        <end position="20"/>
    </location>
</feature>
<dbReference type="PIRSF" id="PIRSF016325">
    <property type="entry name" value="Phstyr_phstse_ac"/>
    <property type="match status" value="1"/>
</dbReference>
<accession>F4PH06</accession>
<gene>
    <name evidence="9" type="ORF">DFA_03236</name>
</gene>
<dbReference type="FunFam" id="1.20.120.1150:FF:000002">
    <property type="entry name" value="Serine/threonine-protein phosphatase 2A activator"/>
    <property type="match status" value="1"/>
</dbReference>
<evidence type="ECO:0000256" key="8">
    <source>
        <dbReference type="SAM" id="MobiDB-lite"/>
    </source>
</evidence>
<feature type="region of interest" description="Disordered" evidence="8">
    <location>
        <begin position="1"/>
        <end position="23"/>
    </location>
</feature>
<dbReference type="Pfam" id="PF03095">
    <property type="entry name" value="PTPA"/>
    <property type="match status" value="1"/>
</dbReference>
<dbReference type="GO" id="GO:0005634">
    <property type="term" value="C:nucleus"/>
    <property type="evidence" value="ECO:0007669"/>
    <property type="project" value="TreeGrafter"/>
</dbReference>
<evidence type="ECO:0000256" key="7">
    <source>
        <dbReference type="RuleBase" id="RU361210"/>
    </source>
</evidence>
<evidence type="ECO:0000256" key="2">
    <source>
        <dbReference type="ARBA" id="ARBA00004496"/>
    </source>
</evidence>
<protein>
    <recommendedName>
        <fullName evidence="7">Serine/threonine-protein phosphatase 2A activator</fullName>
        <ecNumber evidence="7">5.2.1.8</ecNumber>
    </recommendedName>
    <alternativeName>
        <fullName evidence="7">Phosphotyrosyl phosphatase activator</fullName>
    </alternativeName>
</protein>
<dbReference type="GeneID" id="14877568"/>
<comment type="subcellular location">
    <subcellularLocation>
        <location evidence="2 7">Cytoplasm</location>
    </subcellularLocation>
</comment>
<proteinExistence type="inferred from homology"/>
<dbReference type="GO" id="GO:0007052">
    <property type="term" value="P:mitotic spindle organization"/>
    <property type="evidence" value="ECO:0007669"/>
    <property type="project" value="TreeGrafter"/>
</dbReference>
<dbReference type="OrthoDB" id="16120at2759"/>
<evidence type="ECO:0000256" key="3">
    <source>
        <dbReference type="ARBA" id="ARBA00022490"/>
    </source>
</evidence>
<feature type="region of interest" description="Disordered" evidence="8">
    <location>
        <begin position="417"/>
        <end position="458"/>
    </location>
</feature>
<dbReference type="EMBL" id="GL883006">
    <property type="protein sequence ID" value="EGG24990.1"/>
    <property type="molecule type" value="Genomic_DNA"/>
</dbReference>
<dbReference type="Proteomes" id="UP000007797">
    <property type="component" value="Unassembled WGS sequence"/>
</dbReference>
<evidence type="ECO:0000256" key="4">
    <source>
        <dbReference type="ARBA" id="ARBA00023110"/>
    </source>
</evidence>
<keyword evidence="10" id="KW-1185">Reference proteome</keyword>
<feature type="compositionally biased region" description="Low complexity" evidence="8">
    <location>
        <begin position="417"/>
        <end position="434"/>
    </location>
</feature>
<evidence type="ECO:0000256" key="1">
    <source>
        <dbReference type="ARBA" id="ARBA00000971"/>
    </source>
</evidence>
<dbReference type="RefSeq" id="XP_004362841.1">
    <property type="nucleotide sequence ID" value="XM_004362784.1"/>
</dbReference>
<dbReference type="AlphaFoldDB" id="F4PH06"/>
<dbReference type="GO" id="GO:0005737">
    <property type="term" value="C:cytoplasm"/>
    <property type="evidence" value="ECO:0007669"/>
    <property type="project" value="UniProtKB-SubCell"/>
</dbReference>
<dbReference type="GO" id="GO:0003755">
    <property type="term" value="F:peptidyl-prolyl cis-trans isomerase activity"/>
    <property type="evidence" value="ECO:0007669"/>
    <property type="project" value="UniProtKB-KW"/>
</dbReference>
<evidence type="ECO:0000256" key="6">
    <source>
        <dbReference type="ARBA" id="ARBA00060322"/>
    </source>
</evidence>
<dbReference type="KEGG" id="dfa:DFA_03236"/>
<dbReference type="GO" id="GO:0000159">
    <property type="term" value="C:protein phosphatase type 2A complex"/>
    <property type="evidence" value="ECO:0007669"/>
    <property type="project" value="TreeGrafter"/>
</dbReference>
<dbReference type="PANTHER" id="PTHR10012">
    <property type="entry name" value="SERINE/THREONINE-PROTEIN PHOSPHATASE 2A REGULATORY SUBUNIT B"/>
    <property type="match status" value="1"/>
</dbReference>
<dbReference type="OMA" id="KNWYKVE"/>
<feature type="compositionally biased region" description="Basic and acidic residues" evidence="8">
    <location>
        <begin position="435"/>
        <end position="458"/>
    </location>
</feature>
<reference evidence="10" key="1">
    <citation type="journal article" date="2011" name="Genome Res.">
        <title>Phylogeny-wide analysis of social amoeba genomes highlights ancient origins for complex intercellular communication.</title>
        <authorList>
            <person name="Heidel A.J."/>
            <person name="Lawal H.M."/>
            <person name="Felder M."/>
            <person name="Schilde C."/>
            <person name="Helps N.R."/>
            <person name="Tunggal B."/>
            <person name="Rivero F."/>
            <person name="John U."/>
            <person name="Schleicher M."/>
            <person name="Eichinger L."/>
            <person name="Platzer M."/>
            <person name="Noegel A.A."/>
            <person name="Schaap P."/>
            <person name="Gloeckner G."/>
        </authorList>
    </citation>
    <scope>NUCLEOTIDE SEQUENCE [LARGE SCALE GENOMIC DNA]</scope>
    <source>
        <strain evidence="10">SH3</strain>
    </source>
</reference>
<evidence type="ECO:0000313" key="10">
    <source>
        <dbReference type="Proteomes" id="UP000007797"/>
    </source>
</evidence>
<dbReference type="Gene3D" id="1.20.120.1150">
    <property type="match status" value="1"/>
</dbReference>
<sequence>MNLNNNNNNNSSDSSDSNNSGKPGYNHLECLSKLISVDLKTPIEKIAVVQEGQQQWVQPKKVIHLRRDLKVFQQSETYNTVLKFIVQLTLKVEGLDNNSEVYLSNNVERTLELIDKLDSFIKDIPPKAKRTRFGNESFVEWFDKVELETPKLVKDILKDKVDNGLIESVGKDGSTHVYDELAIYLINSFGDRTRIDYGSGHELNFICFLLGLTKIGYFDEKDYAALVLRVFVRYMKLMRLLESVYWLEPAGSHGVWGLDDYHFLSFLFGSSQLIEHKYIRPKSIRNQETVLSFASSFMYLACIHFIISAKTGSLVEHSPMLVDISGVKTWAKVNEGMVKMYKNELLGKLPVMQHFFFGSILPFIDDANFVDEAPPEPKQIHTHTFSSCGCISRVPSMFAVGDDSLKDLNIIDNIDNNNNNNSSSVQQPISNINNNDDHGHNNNNDHTHDHEHTESCSH</sequence>
<dbReference type="STRING" id="1054147.F4PH06"/>
<dbReference type="EC" id="5.2.1.8" evidence="7"/>
<comment type="catalytic activity">
    <reaction evidence="1 7">
        <text>[protein]-peptidylproline (omega=180) = [protein]-peptidylproline (omega=0)</text>
        <dbReference type="Rhea" id="RHEA:16237"/>
        <dbReference type="Rhea" id="RHEA-COMP:10747"/>
        <dbReference type="Rhea" id="RHEA-COMP:10748"/>
        <dbReference type="ChEBI" id="CHEBI:83833"/>
        <dbReference type="ChEBI" id="CHEBI:83834"/>
        <dbReference type="EC" id="5.2.1.8"/>
    </reaction>
</comment>
<dbReference type="InterPro" id="IPR004327">
    <property type="entry name" value="Phstyr_phstse_ac"/>
</dbReference>
<dbReference type="GO" id="GO:0008160">
    <property type="term" value="F:protein tyrosine phosphatase activator activity"/>
    <property type="evidence" value="ECO:0007669"/>
    <property type="project" value="TreeGrafter"/>
</dbReference>
<dbReference type="InterPro" id="IPR037218">
    <property type="entry name" value="PTPA_sf"/>
</dbReference>
<dbReference type="InterPro" id="IPR043170">
    <property type="entry name" value="PTPA_C_lid"/>
</dbReference>
<keyword evidence="5 7" id="KW-0413">Isomerase</keyword>
<name>F4PH06_CACFS</name>
<dbReference type="PANTHER" id="PTHR10012:SF1">
    <property type="entry name" value="SERINE_THREONINE-PROTEIN PHOSPHATASE 2A ACTIVATOR 2-RELATED"/>
    <property type="match status" value="1"/>
</dbReference>
<keyword evidence="3 7" id="KW-0963">Cytoplasm</keyword>
<evidence type="ECO:0000256" key="5">
    <source>
        <dbReference type="ARBA" id="ARBA00023235"/>
    </source>
</evidence>
<evidence type="ECO:0000313" key="9">
    <source>
        <dbReference type="EMBL" id="EGG24990.1"/>
    </source>
</evidence>
<keyword evidence="4 7" id="KW-0697">Rotamase</keyword>
<comment type="similarity">
    <text evidence="7">Belongs to the PTPA-type PPIase family.</text>
</comment>
<dbReference type="CDD" id="cd04087">
    <property type="entry name" value="PTPA"/>
    <property type="match status" value="1"/>
</dbReference>
<dbReference type="SUPFAM" id="SSF140984">
    <property type="entry name" value="PTPA-like"/>
    <property type="match status" value="1"/>
</dbReference>
<organism evidence="9 10">
    <name type="scientific">Cavenderia fasciculata</name>
    <name type="common">Slime mold</name>
    <name type="synonym">Dictyostelium fasciculatum</name>
    <dbReference type="NCBI Taxonomy" id="261658"/>
    <lineage>
        <taxon>Eukaryota</taxon>
        <taxon>Amoebozoa</taxon>
        <taxon>Evosea</taxon>
        <taxon>Eumycetozoa</taxon>
        <taxon>Dictyostelia</taxon>
        <taxon>Acytosteliales</taxon>
        <taxon>Cavenderiaceae</taxon>
        <taxon>Cavenderia</taxon>
    </lineage>
</organism>
<comment type="function">
    <text evidence="6">PPIases accelerate the folding of proteins. It catalyzes the cis-trans isomerization of proline imidic peptide bonds in oligopeptides. Acts as a regulatory subunit for PP2A-like phosphatases modulating their activity or substrate specificity, probably by inducing a conformational change in the catalytic subunit, a direct target of the PPIase.</text>
</comment>